<dbReference type="NCBIfam" id="TIGR04211">
    <property type="entry name" value="SH3_and_anchor"/>
    <property type="match status" value="1"/>
</dbReference>
<evidence type="ECO:0000313" key="13">
    <source>
        <dbReference type="Proteomes" id="UP000182798"/>
    </source>
</evidence>
<reference evidence="11 15" key="4">
    <citation type="submission" date="2020-05" db="EMBL/GenBank/DDBJ databases">
        <authorList>
            <person name="Petersen J."/>
            <person name="Sayavedra L."/>
        </authorList>
    </citation>
    <scope>NUCLEOTIDE SEQUENCE [LARGE SCALE GENOMIC DNA]</scope>
    <source>
        <strain evidence="11">B thermophilus SOXS</strain>
    </source>
</reference>
<protein>
    <submittedName>
        <fullName evidence="12">Peptide-binding protein</fullName>
    </submittedName>
    <submittedName>
        <fullName evidence="10">SH3 type 3 domain-containing protein</fullName>
    </submittedName>
</protein>
<organism evidence="12 13">
    <name type="scientific">Bathymodiolus thermophilus thioautotrophic gill symbiont</name>
    <dbReference type="NCBI Taxonomy" id="2360"/>
    <lineage>
        <taxon>Bacteria</taxon>
        <taxon>Pseudomonadati</taxon>
        <taxon>Pseudomonadota</taxon>
        <taxon>Gammaproteobacteria</taxon>
        <taxon>sulfur-oxidizing symbionts</taxon>
    </lineage>
</organism>
<feature type="domain" description="SH3b" evidence="9">
    <location>
        <begin position="46"/>
        <end position="83"/>
    </location>
</feature>
<evidence type="ECO:0000256" key="2">
    <source>
        <dbReference type="ARBA" id="ARBA00022692"/>
    </source>
</evidence>
<dbReference type="OrthoDB" id="9790951at2"/>
<evidence type="ECO:0000256" key="8">
    <source>
        <dbReference type="SAM" id="SignalP"/>
    </source>
</evidence>
<feature type="coiled-coil region" evidence="6">
    <location>
        <begin position="93"/>
        <end position="179"/>
    </location>
</feature>
<proteinExistence type="predicted"/>
<gene>
    <name evidence="12" type="ORF">BGC33_15245</name>
    <name evidence="10" type="ORF">MS2017_1146</name>
    <name evidence="11" type="ORF">THERMOS_384</name>
</gene>
<keyword evidence="5 7" id="KW-0472">Membrane</keyword>
<dbReference type="RefSeq" id="WP_071563163.1">
    <property type="nucleotide sequence ID" value="NZ_CAESAQ020000021.1"/>
</dbReference>
<feature type="transmembrane region" description="Helical" evidence="7">
    <location>
        <begin position="191"/>
        <end position="209"/>
    </location>
</feature>
<dbReference type="Proteomes" id="UP000643672">
    <property type="component" value="Unassembled WGS sequence"/>
</dbReference>
<evidence type="ECO:0000256" key="7">
    <source>
        <dbReference type="SAM" id="Phobius"/>
    </source>
</evidence>
<dbReference type="Proteomes" id="UP000278334">
    <property type="component" value="Chromosome"/>
</dbReference>
<dbReference type="InterPro" id="IPR016476">
    <property type="entry name" value="SH3_dom_pro"/>
</dbReference>
<feature type="signal peptide" evidence="8">
    <location>
        <begin position="1"/>
        <end position="20"/>
    </location>
</feature>
<accession>A0A1J5UBH4</accession>
<reference evidence="12" key="2">
    <citation type="journal article" date="2017" name="Stand. Genomic Sci.">
        <title>Genome sequence of the sulfur-oxidizing Bathymodiolus thermophilus gill endosymbiont.</title>
        <authorList>
            <person name="Ponnudurai R."/>
            <person name="Sayavedra L."/>
            <person name="Kleiner M."/>
            <person name="Heiden S.E."/>
            <person name="Thurmer A."/>
            <person name="Felbeck H."/>
            <person name="Schluter R."/>
            <person name="Sievert S.M."/>
            <person name="Daniel R."/>
            <person name="Schweder T."/>
            <person name="Markert S."/>
        </authorList>
    </citation>
    <scope>NUCLEOTIDE SEQUENCE</scope>
    <source>
        <strain evidence="12">BAT/CrabSpa'14</strain>
    </source>
</reference>
<keyword evidence="2 7" id="KW-0812">Transmembrane</keyword>
<name>A0A1J5UBH4_9GAMM</name>
<dbReference type="AlphaFoldDB" id="A0A1J5UBH4"/>
<keyword evidence="6" id="KW-0175">Coiled coil</keyword>
<dbReference type="KEGG" id="bthg:MS2017_1146"/>
<evidence type="ECO:0000313" key="12">
    <source>
        <dbReference type="EMBL" id="OIR25729.1"/>
    </source>
</evidence>
<dbReference type="EMBL" id="CAESAQ020000021">
    <property type="protein sequence ID" value="CAB5495832.1"/>
    <property type="molecule type" value="Genomic_DNA"/>
</dbReference>
<dbReference type="Pfam" id="PF08239">
    <property type="entry name" value="SH3_3"/>
    <property type="match status" value="1"/>
</dbReference>
<evidence type="ECO:0000313" key="10">
    <source>
        <dbReference type="EMBL" id="AYQ56848.1"/>
    </source>
</evidence>
<keyword evidence="15" id="KW-1185">Reference proteome</keyword>
<reference evidence="13" key="1">
    <citation type="submission" date="2016-09" db="EMBL/GenBank/DDBJ databases">
        <title>Genome Sequence of Bathymodiolus thermophilus sulfur-oxidizing gill endosymbiont.</title>
        <authorList>
            <person name="Ponnudurai R."/>
            <person name="Kleiner M."/>
            <person name="Sayavedra L."/>
            <person name="Thuermer A."/>
            <person name="Felbeck H."/>
            <person name="Schlueter R."/>
            <person name="Schweder T."/>
            <person name="Markert S."/>
        </authorList>
    </citation>
    <scope>NUCLEOTIDE SEQUENCE [LARGE SCALE GENOMIC DNA]</scope>
    <source>
        <strain evidence="13">BAT/CrabSpa'14</strain>
    </source>
</reference>
<keyword evidence="4 7" id="KW-1133">Transmembrane helix</keyword>
<evidence type="ECO:0000256" key="4">
    <source>
        <dbReference type="ARBA" id="ARBA00022989"/>
    </source>
</evidence>
<dbReference type="Proteomes" id="UP000182798">
    <property type="component" value="Unassembled WGS sequence"/>
</dbReference>
<feature type="chain" id="PRO_5044561974" evidence="8">
    <location>
        <begin position="21"/>
        <end position="220"/>
    </location>
</feature>
<keyword evidence="3 8" id="KW-0732">Signal</keyword>
<evidence type="ECO:0000256" key="1">
    <source>
        <dbReference type="ARBA" id="ARBA00004167"/>
    </source>
</evidence>
<comment type="subcellular location">
    <subcellularLocation>
        <location evidence="1">Membrane</location>
        <topology evidence="1">Single-pass membrane protein</topology>
    </subcellularLocation>
</comment>
<evidence type="ECO:0000259" key="9">
    <source>
        <dbReference type="Pfam" id="PF08239"/>
    </source>
</evidence>
<dbReference type="Gene3D" id="2.30.30.40">
    <property type="entry name" value="SH3 Domains"/>
    <property type="match status" value="1"/>
</dbReference>
<evidence type="ECO:0000313" key="15">
    <source>
        <dbReference type="Proteomes" id="UP000643672"/>
    </source>
</evidence>
<reference evidence="10 14" key="3">
    <citation type="submission" date="2017-11" db="EMBL/GenBank/DDBJ databases">
        <title>Genome sequence of the bacterial symbiont EPR9N from a vent mussel Bathymodiolus thermophilus.</title>
        <authorList>
            <person name="Won Y.-J."/>
        </authorList>
    </citation>
    <scope>NUCLEOTIDE SEQUENCE [LARGE SCALE GENOMIC DNA]</scope>
    <source>
        <strain evidence="10 14">EPR9N</strain>
    </source>
</reference>
<dbReference type="InterPro" id="IPR003646">
    <property type="entry name" value="SH3-like_bac-type"/>
</dbReference>
<sequence>MKLKNTLLITLVLLCSVANAKSFVYVTDMVPIPMRSENRIQNNPSNLIKMLDSGTKLEILSTKSGWTKVRFENTVGWMISRYLTSNKPARVQLEALKRNSNNKRLSLSKQQKRNKKLEKQVADLRAKNTKLSIQSGKLASEKKHVKQVYKDALKLEYKNKKYKAQVLQLQSELQLLQSNSTIGQEANARNWFIVGALVLFFGFMVGFFIQKRININQRRF</sequence>
<dbReference type="EMBL" id="MIQH01000001">
    <property type="protein sequence ID" value="OIR25729.1"/>
    <property type="molecule type" value="Genomic_DNA"/>
</dbReference>
<evidence type="ECO:0000256" key="5">
    <source>
        <dbReference type="ARBA" id="ARBA00023136"/>
    </source>
</evidence>
<dbReference type="GO" id="GO:0016020">
    <property type="term" value="C:membrane"/>
    <property type="evidence" value="ECO:0007669"/>
    <property type="project" value="UniProtKB-SubCell"/>
</dbReference>
<evidence type="ECO:0000313" key="14">
    <source>
        <dbReference type="Proteomes" id="UP000278334"/>
    </source>
</evidence>
<evidence type="ECO:0000256" key="6">
    <source>
        <dbReference type="SAM" id="Coils"/>
    </source>
</evidence>
<dbReference type="EMBL" id="CP024634">
    <property type="protein sequence ID" value="AYQ56848.1"/>
    <property type="molecule type" value="Genomic_DNA"/>
</dbReference>
<evidence type="ECO:0000313" key="11">
    <source>
        <dbReference type="EMBL" id="CAB5495832.1"/>
    </source>
</evidence>
<evidence type="ECO:0000256" key="3">
    <source>
        <dbReference type="ARBA" id="ARBA00022729"/>
    </source>
</evidence>